<dbReference type="GO" id="GO:0005886">
    <property type="term" value="C:plasma membrane"/>
    <property type="evidence" value="ECO:0007669"/>
    <property type="project" value="TreeGrafter"/>
</dbReference>
<feature type="transmembrane region" description="Helical" evidence="2">
    <location>
        <begin position="7"/>
        <end position="26"/>
    </location>
</feature>
<feature type="domain" description="AsmA" evidence="3">
    <location>
        <begin position="193"/>
        <end position="548"/>
    </location>
</feature>
<comment type="caution">
    <text evidence="4">The sequence shown here is derived from an EMBL/GenBank/DDBJ whole genome shotgun (WGS) entry which is preliminary data.</text>
</comment>
<feature type="region of interest" description="Disordered" evidence="1">
    <location>
        <begin position="639"/>
        <end position="672"/>
    </location>
</feature>
<keyword evidence="2" id="KW-1133">Transmembrane helix</keyword>
<keyword evidence="2" id="KW-0812">Transmembrane</keyword>
<dbReference type="AlphaFoldDB" id="A0A4R3HR42"/>
<dbReference type="InterPro" id="IPR052894">
    <property type="entry name" value="AsmA-related"/>
</dbReference>
<dbReference type="Proteomes" id="UP000295382">
    <property type="component" value="Unassembled WGS sequence"/>
</dbReference>
<gene>
    <name evidence="4" type="ORF">EDC30_11572</name>
</gene>
<keyword evidence="2" id="KW-0472">Membrane</keyword>
<protein>
    <recommendedName>
        <fullName evidence="3">AsmA domain-containing protein</fullName>
    </recommendedName>
</protein>
<dbReference type="PANTHER" id="PTHR30441">
    <property type="entry name" value="DUF748 DOMAIN-CONTAINING PROTEIN"/>
    <property type="match status" value="1"/>
</dbReference>
<evidence type="ECO:0000313" key="5">
    <source>
        <dbReference type="Proteomes" id="UP000295382"/>
    </source>
</evidence>
<evidence type="ECO:0000259" key="3">
    <source>
        <dbReference type="Pfam" id="PF05170"/>
    </source>
</evidence>
<dbReference type="EMBL" id="SLZQ01000015">
    <property type="protein sequence ID" value="TCS33782.1"/>
    <property type="molecule type" value="Genomic_DNA"/>
</dbReference>
<dbReference type="InterPro" id="IPR007844">
    <property type="entry name" value="AsmA"/>
</dbReference>
<evidence type="ECO:0000256" key="2">
    <source>
        <dbReference type="SAM" id="Phobius"/>
    </source>
</evidence>
<proteinExistence type="predicted"/>
<dbReference type="PANTHER" id="PTHR30441:SF9">
    <property type="entry name" value="ASMA FAMILY PROTEIN YHJG"/>
    <property type="match status" value="1"/>
</dbReference>
<evidence type="ECO:0000256" key="1">
    <source>
        <dbReference type="SAM" id="MobiDB-lite"/>
    </source>
</evidence>
<dbReference type="RefSeq" id="WP_132260118.1">
    <property type="nucleotide sequence ID" value="NZ_SLZQ01000015.1"/>
</dbReference>
<feature type="compositionally biased region" description="Low complexity" evidence="1">
    <location>
        <begin position="662"/>
        <end position="672"/>
    </location>
</feature>
<dbReference type="OrthoDB" id="5749006at2"/>
<organism evidence="4 5">
    <name type="scientific">Paucimonas lemoignei</name>
    <name type="common">Pseudomonas lemoignei</name>
    <dbReference type="NCBI Taxonomy" id="29443"/>
    <lineage>
        <taxon>Bacteria</taxon>
        <taxon>Pseudomonadati</taxon>
        <taxon>Pseudomonadota</taxon>
        <taxon>Betaproteobacteria</taxon>
        <taxon>Burkholderiales</taxon>
        <taxon>Burkholderiaceae</taxon>
        <taxon>Paucimonas</taxon>
    </lineage>
</organism>
<sequence>MAQRKKILVIGAVAIAAVLVVIPLLLSVIDWNFAKPWIAQRVSDATGRSFAINGDLSLSWQKPAQTEVGWRRLVPWPHLRAHDLVLGNPDWATTGETMATVPQVDFSLNPLALFAKKVSVSKLILTEPDLVLEIGKNGKNNWTFKDKEEKAPSQWQFELRDLDLNEGTIRLVDPVRKADVTTRIDTLDDGSVVWKISGTLDKDKVSGNGKAGALLSLQESGNKYPVEADLKVGKSELTARGTLTNPRSISALDVKLTIRGASMSQLFPFSGIVLPDTPHFSTSGRVVGSLASDDFHLRYENFTGKVGDSDIGGTLEYIRKEPRAQLRGEVVSKYLNLGDLGALVGTDSAEEKKARGDKTKQPPDKVLPVAPFRTERWDKIDADVRFTGKKIVRGEDIPIDDLSTRVRLDNGTLSLAPLNFGVAGGKFVTELTIEGKHEPARARMKVEARGLKLSKLFPQVESMRASLGQIHANAELTSAGNSLAELAGAANGEFKAFITQGTVSKFILEAMGLNIGSIVVTQLFGDRQVQLNCLASDFAVKDGVVQTRTFVVDTEDAIIGVDGKINLASEEMGLTIRPDSKGVRLISLRSPLYVRGTFKKPDVGIDKGVVALKAGAATVLGTVASPLAALLALINPGPDKESPCASLLAEAQKKPQAPPPGKAANGKQAASR</sequence>
<dbReference type="Pfam" id="PF05170">
    <property type="entry name" value="AsmA"/>
    <property type="match status" value="1"/>
</dbReference>
<reference evidence="4 5" key="1">
    <citation type="submission" date="2019-03" db="EMBL/GenBank/DDBJ databases">
        <title>Genomic Encyclopedia of Type Strains, Phase IV (KMG-IV): sequencing the most valuable type-strain genomes for metagenomic binning, comparative biology and taxonomic classification.</title>
        <authorList>
            <person name="Goeker M."/>
        </authorList>
    </citation>
    <scope>NUCLEOTIDE SEQUENCE [LARGE SCALE GENOMIC DNA]</scope>
    <source>
        <strain evidence="4 5">DSM 7445</strain>
    </source>
</reference>
<dbReference type="GO" id="GO:0090313">
    <property type="term" value="P:regulation of protein targeting to membrane"/>
    <property type="evidence" value="ECO:0007669"/>
    <property type="project" value="TreeGrafter"/>
</dbReference>
<accession>A0A4R3HR42</accession>
<keyword evidence="5" id="KW-1185">Reference proteome</keyword>
<name>A0A4R3HR42_PAULE</name>
<evidence type="ECO:0000313" key="4">
    <source>
        <dbReference type="EMBL" id="TCS33782.1"/>
    </source>
</evidence>